<organism evidence="1 2">
    <name type="scientific">Pyrenophora tritici-repentis (strain Pt-1C-BFP)</name>
    <name type="common">Wheat tan spot fungus</name>
    <name type="synonym">Drechslera tritici-repentis</name>
    <dbReference type="NCBI Taxonomy" id="426418"/>
    <lineage>
        <taxon>Eukaryota</taxon>
        <taxon>Fungi</taxon>
        <taxon>Dikarya</taxon>
        <taxon>Ascomycota</taxon>
        <taxon>Pezizomycotina</taxon>
        <taxon>Dothideomycetes</taxon>
        <taxon>Pleosporomycetidae</taxon>
        <taxon>Pleosporales</taxon>
        <taxon>Pleosporineae</taxon>
        <taxon>Pleosporaceae</taxon>
        <taxon>Pyrenophora</taxon>
    </lineage>
</organism>
<reference evidence="2" key="1">
    <citation type="journal article" date="2013" name="G3 (Bethesda)">
        <title>Comparative genomics of a plant-pathogenic fungus, Pyrenophora tritici-repentis, reveals transduplication and the impact of repeat elements on pathogenicity and population divergence.</title>
        <authorList>
            <person name="Manning V.A."/>
            <person name="Pandelova I."/>
            <person name="Dhillon B."/>
            <person name="Wilhelm L.J."/>
            <person name="Goodwin S.B."/>
            <person name="Berlin A.M."/>
            <person name="Figueroa M."/>
            <person name="Freitag M."/>
            <person name="Hane J.K."/>
            <person name="Henrissat B."/>
            <person name="Holman W.H."/>
            <person name="Kodira C.D."/>
            <person name="Martin J."/>
            <person name="Oliver R.P."/>
            <person name="Robbertse B."/>
            <person name="Schackwitz W."/>
            <person name="Schwartz D.C."/>
            <person name="Spatafora J.W."/>
            <person name="Turgeon B.G."/>
            <person name="Yandava C."/>
            <person name="Young S."/>
            <person name="Zhou S."/>
            <person name="Zeng Q."/>
            <person name="Grigoriev I.V."/>
            <person name="Ma L.-J."/>
            <person name="Ciuffetti L.M."/>
        </authorList>
    </citation>
    <scope>NUCLEOTIDE SEQUENCE [LARGE SCALE GENOMIC DNA]</scope>
    <source>
        <strain evidence="2">Pt-1C-BFP</strain>
    </source>
</reference>
<dbReference type="HOGENOM" id="CLU_2832417_0_0_1"/>
<sequence length="66" mass="7160">MPEERPHGSTCNYATKWMQLDKIKVSEAPVIVTRIEFPIVVGLIAAIAGFGSSGKNVGQLHAKDHD</sequence>
<accession>B2WMG6</accession>
<evidence type="ECO:0000313" key="1">
    <source>
        <dbReference type="EMBL" id="EDU44226.1"/>
    </source>
</evidence>
<gene>
    <name evidence="1" type="ORF">PTRG_11176</name>
</gene>
<dbReference type="InParanoid" id="B2WMG6"/>
<name>B2WMG6_PYRTR</name>
<dbReference type="AlphaFoldDB" id="B2WMG6"/>
<proteinExistence type="predicted"/>
<dbReference type="Proteomes" id="UP000001471">
    <property type="component" value="Unassembled WGS sequence"/>
</dbReference>
<protein>
    <submittedName>
        <fullName evidence="1">Uncharacterized protein</fullName>
    </submittedName>
</protein>
<evidence type="ECO:0000313" key="2">
    <source>
        <dbReference type="Proteomes" id="UP000001471"/>
    </source>
</evidence>
<dbReference type="EMBL" id="DS231630">
    <property type="protein sequence ID" value="EDU44226.1"/>
    <property type="molecule type" value="Genomic_DNA"/>
</dbReference>